<accession>A0A179FI04</accession>
<proteinExistence type="predicted"/>
<name>A0A179FI04_METCM</name>
<dbReference type="KEGG" id="pchm:VFPPC_16276"/>
<comment type="caution">
    <text evidence="2">The sequence shown here is derived from an EMBL/GenBank/DDBJ whole genome shotgun (WGS) entry which is preliminary data.</text>
</comment>
<dbReference type="AlphaFoldDB" id="A0A179FI04"/>
<dbReference type="Proteomes" id="UP000078397">
    <property type="component" value="Unassembled WGS sequence"/>
</dbReference>
<protein>
    <submittedName>
        <fullName evidence="2">Uncharacterized protein</fullName>
    </submittedName>
</protein>
<dbReference type="GeneID" id="28858023"/>
<evidence type="ECO:0000256" key="1">
    <source>
        <dbReference type="SAM" id="MobiDB-lite"/>
    </source>
</evidence>
<reference evidence="2 3" key="1">
    <citation type="journal article" date="2016" name="PLoS Pathog.">
        <title>Biosynthesis of antibiotic leucinostatins in bio-control fungus Purpureocillium lilacinum and their inhibition on phytophthora revealed by genome mining.</title>
        <authorList>
            <person name="Wang G."/>
            <person name="Liu Z."/>
            <person name="Lin R."/>
            <person name="Li E."/>
            <person name="Mao Z."/>
            <person name="Ling J."/>
            <person name="Yang Y."/>
            <person name="Yin W.B."/>
            <person name="Xie B."/>
        </authorList>
    </citation>
    <scope>NUCLEOTIDE SEQUENCE [LARGE SCALE GENOMIC DNA]</scope>
    <source>
        <strain evidence="2">170</strain>
    </source>
</reference>
<gene>
    <name evidence="2" type="ORF">VFPPC_16276</name>
</gene>
<evidence type="ECO:0000313" key="3">
    <source>
        <dbReference type="Proteomes" id="UP000078397"/>
    </source>
</evidence>
<evidence type="ECO:0000313" key="2">
    <source>
        <dbReference type="EMBL" id="OAQ64910.1"/>
    </source>
</evidence>
<keyword evidence="3" id="KW-1185">Reference proteome</keyword>
<feature type="region of interest" description="Disordered" evidence="1">
    <location>
        <begin position="1"/>
        <end position="20"/>
    </location>
</feature>
<sequence>MSGNTQGIAFSGQEAARGNASPAPLFYAEVDLPQNGRSGDQDLAERIVEQAWRLNGKH</sequence>
<organism evidence="2 3">
    <name type="scientific">Pochonia chlamydosporia 170</name>
    <dbReference type="NCBI Taxonomy" id="1380566"/>
    <lineage>
        <taxon>Eukaryota</taxon>
        <taxon>Fungi</taxon>
        <taxon>Dikarya</taxon>
        <taxon>Ascomycota</taxon>
        <taxon>Pezizomycotina</taxon>
        <taxon>Sordariomycetes</taxon>
        <taxon>Hypocreomycetidae</taxon>
        <taxon>Hypocreales</taxon>
        <taxon>Clavicipitaceae</taxon>
        <taxon>Pochonia</taxon>
    </lineage>
</organism>
<dbReference type="EMBL" id="LSBJ02000005">
    <property type="protein sequence ID" value="OAQ64910.1"/>
    <property type="molecule type" value="Genomic_DNA"/>
</dbReference>
<dbReference type="RefSeq" id="XP_018142224.1">
    <property type="nucleotide sequence ID" value="XM_018294029.1"/>
</dbReference>